<dbReference type="AlphaFoldDB" id="A0AAV7QRG2"/>
<comment type="caution">
    <text evidence="1">The sequence shown here is derived from an EMBL/GenBank/DDBJ whole genome shotgun (WGS) entry which is preliminary data.</text>
</comment>
<evidence type="ECO:0000313" key="1">
    <source>
        <dbReference type="EMBL" id="KAJ1141619.1"/>
    </source>
</evidence>
<name>A0AAV7QRG2_PLEWA</name>
<dbReference type="Proteomes" id="UP001066276">
    <property type="component" value="Chromosome 6"/>
</dbReference>
<gene>
    <name evidence="1" type="ORF">NDU88_007947</name>
</gene>
<accession>A0AAV7QRG2</accession>
<proteinExistence type="predicted"/>
<dbReference type="EMBL" id="JANPWB010000010">
    <property type="protein sequence ID" value="KAJ1141619.1"/>
    <property type="molecule type" value="Genomic_DNA"/>
</dbReference>
<sequence>MEGASEGFLPFLGSCSGLLCCVPLPGEHSLSITMHTIRRARVLVAAHSLLLLLPALPAETLRLDRRRSKVQLLVNTAKEAWLEPSTKQASNIELPAPVTLITDKPLVPFDVPDSHTGDDQINKKRKRSRARLKIFNGYWP</sequence>
<protein>
    <submittedName>
        <fullName evidence="1">Uncharacterized protein</fullName>
    </submittedName>
</protein>
<organism evidence="1 2">
    <name type="scientific">Pleurodeles waltl</name>
    <name type="common">Iberian ribbed newt</name>
    <dbReference type="NCBI Taxonomy" id="8319"/>
    <lineage>
        <taxon>Eukaryota</taxon>
        <taxon>Metazoa</taxon>
        <taxon>Chordata</taxon>
        <taxon>Craniata</taxon>
        <taxon>Vertebrata</taxon>
        <taxon>Euteleostomi</taxon>
        <taxon>Amphibia</taxon>
        <taxon>Batrachia</taxon>
        <taxon>Caudata</taxon>
        <taxon>Salamandroidea</taxon>
        <taxon>Salamandridae</taxon>
        <taxon>Pleurodelinae</taxon>
        <taxon>Pleurodeles</taxon>
    </lineage>
</organism>
<evidence type="ECO:0000313" key="2">
    <source>
        <dbReference type="Proteomes" id="UP001066276"/>
    </source>
</evidence>
<keyword evidence="2" id="KW-1185">Reference proteome</keyword>
<reference evidence="1" key="1">
    <citation type="journal article" date="2022" name="bioRxiv">
        <title>Sequencing and chromosome-scale assembly of the giantPleurodeles waltlgenome.</title>
        <authorList>
            <person name="Brown T."/>
            <person name="Elewa A."/>
            <person name="Iarovenko S."/>
            <person name="Subramanian E."/>
            <person name="Araus A.J."/>
            <person name="Petzold A."/>
            <person name="Susuki M."/>
            <person name="Suzuki K.-i.T."/>
            <person name="Hayashi T."/>
            <person name="Toyoda A."/>
            <person name="Oliveira C."/>
            <person name="Osipova E."/>
            <person name="Leigh N.D."/>
            <person name="Simon A."/>
            <person name="Yun M.H."/>
        </authorList>
    </citation>
    <scope>NUCLEOTIDE SEQUENCE</scope>
    <source>
        <strain evidence="1">20211129_DDA</strain>
        <tissue evidence="1">Liver</tissue>
    </source>
</reference>